<dbReference type="RefSeq" id="WP_130550427.1">
    <property type="nucleotide sequence ID" value="NZ_SHMC01000002.1"/>
</dbReference>
<feature type="domain" description="SWIM-type" evidence="2">
    <location>
        <begin position="16"/>
        <end position="54"/>
    </location>
</feature>
<name>A0A4V2HDG4_9GAMM</name>
<organism evidence="3 4">
    <name type="scientific">Pseudoxanthomonas winnipegensis</name>
    <dbReference type="NCBI Taxonomy" id="2480810"/>
    <lineage>
        <taxon>Bacteria</taxon>
        <taxon>Pseudomonadati</taxon>
        <taxon>Pseudomonadota</taxon>
        <taxon>Gammaproteobacteria</taxon>
        <taxon>Lysobacterales</taxon>
        <taxon>Lysobacteraceae</taxon>
        <taxon>Pseudoxanthomonas</taxon>
    </lineage>
</organism>
<evidence type="ECO:0000256" key="1">
    <source>
        <dbReference type="PROSITE-ProRule" id="PRU00325"/>
    </source>
</evidence>
<proteinExistence type="predicted"/>
<protein>
    <recommendedName>
        <fullName evidence="2">SWIM-type domain-containing protein</fullName>
    </recommendedName>
</protein>
<evidence type="ECO:0000313" key="3">
    <source>
        <dbReference type="EMBL" id="TAA26552.1"/>
    </source>
</evidence>
<comment type="caution">
    <text evidence="3">The sequence shown here is derived from an EMBL/GenBank/DDBJ whole genome shotgun (WGS) entry which is preliminary data.</text>
</comment>
<evidence type="ECO:0000259" key="2">
    <source>
        <dbReference type="PROSITE" id="PS50966"/>
    </source>
</evidence>
<keyword evidence="1" id="KW-0479">Metal-binding</keyword>
<dbReference type="Pfam" id="PF04434">
    <property type="entry name" value="SWIM"/>
    <property type="match status" value="1"/>
</dbReference>
<dbReference type="PROSITE" id="PS50966">
    <property type="entry name" value="ZF_SWIM"/>
    <property type="match status" value="1"/>
</dbReference>
<keyword evidence="1" id="KW-0863">Zinc-finger</keyword>
<evidence type="ECO:0000313" key="4">
    <source>
        <dbReference type="Proteomes" id="UP000292627"/>
    </source>
</evidence>
<dbReference type="AlphaFoldDB" id="A0A4V2HDG4"/>
<reference evidence="3 4" key="1">
    <citation type="submission" date="2019-02" db="EMBL/GenBank/DDBJ databases">
        <title>WGS of Pseudoxanthomonas species novum from clinical isolates.</title>
        <authorList>
            <person name="Bernier A.-M."/>
            <person name="Bernard K."/>
            <person name="Vachon A."/>
        </authorList>
    </citation>
    <scope>NUCLEOTIDE SEQUENCE [LARGE SCALE GENOMIC DNA]</scope>
    <source>
        <strain evidence="3 4">NML171200</strain>
    </source>
</reference>
<dbReference type="EMBL" id="SHMC01000002">
    <property type="protein sequence ID" value="TAA26552.1"/>
    <property type="molecule type" value="Genomic_DNA"/>
</dbReference>
<dbReference type="InterPro" id="IPR007527">
    <property type="entry name" value="Znf_SWIM"/>
</dbReference>
<sequence>MERVEFRVQGTAEDPYVVVFTREGDNITGRCSCPGSRMGGKNCKHRLSILYACTDGIVSGNLDDVARVCGWMAGSDVETALARRDAAEAVWADAKAQLKAAQAAEKQAKEDLEIAKAALGVALRN</sequence>
<accession>A0A4V2HDG4</accession>
<dbReference type="OrthoDB" id="7875935at2"/>
<dbReference type="GO" id="GO:0008270">
    <property type="term" value="F:zinc ion binding"/>
    <property type="evidence" value="ECO:0007669"/>
    <property type="project" value="UniProtKB-KW"/>
</dbReference>
<dbReference type="Proteomes" id="UP000292627">
    <property type="component" value="Unassembled WGS sequence"/>
</dbReference>
<gene>
    <name evidence="3" type="ORF">EA660_04785</name>
</gene>
<keyword evidence="1" id="KW-0862">Zinc</keyword>